<dbReference type="AlphaFoldDB" id="A0A8J6NKB8"/>
<dbReference type="GO" id="GO:0016746">
    <property type="term" value="F:acyltransferase activity"/>
    <property type="evidence" value="ECO:0007669"/>
    <property type="project" value="InterPro"/>
</dbReference>
<evidence type="ECO:0000313" key="4">
    <source>
        <dbReference type="Proteomes" id="UP000614469"/>
    </source>
</evidence>
<dbReference type="InterPro" id="IPR016039">
    <property type="entry name" value="Thiolase-like"/>
</dbReference>
<keyword evidence="1" id="KW-0808">Transferase</keyword>
<dbReference type="SUPFAM" id="SSF53901">
    <property type="entry name" value="Thiolase-like"/>
    <property type="match status" value="2"/>
</dbReference>
<name>A0A8J6NKB8_9CHLR</name>
<dbReference type="Pfam" id="PF08541">
    <property type="entry name" value="ACP_syn_III_C"/>
    <property type="match status" value="1"/>
</dbReference>
<evidence type="ECO:0000256" key="1">
    <source>
        <dbReference type="ARBA" id="ARBA00022679"/>
    </source>
</evidence>
<evidence type="ECO:0000313" key="3">
    <source>
        <dbReference type="EMBL" id="MBC8335329.1"/>
    </source>
</evidence>
<accession>A0A8J6NKB8</accession>
<protein>
    <recommendedName>
        <fullName evidence="2">Beta-ketoacyl-[acyl-carrier-protein] synthase III C-terminal domain-containing protein</fullName>
    </recommendedName>
</protein>
<dbReference type="Gene3D" id="3.40.47.10">
    <property type="match status" value="2"/>
</dbReference>
<reference evidence="3 4" key="1">
    <citation type="submission" date="2020-08" db="EMBL/GenBank/DDBJ databases">
        <title>Bridging the membrane lipid divide: bacteria of the FCB group superphylum have the potential to synthesize archaeal ether lipids.</title>
        <authorList>
            <person name="Villanueva L."/>
            <person name="Von Meijenfeldt F.A.B."/>
            <person name="Westbye A.B."/>
            <person name="Yadav S."/>
            <person name="Hopmans E.C."/>
            <person name="Dutilh B.E."/>
            <person name="Sinninghe Damste J.S."/>
        </authorList>
    </citation>
    <scope>NUCLEOTIDE SEQUENCE [LARGE SCALE GENOMIC DNA]</scope>
    <source>
        <strain evidence="3">NIOZ-UU36</strain>
    </source>
</reference>
<comment type="caution">
    <text evidence="3">The sequence shown here is derived from an EMBL/GenBank/DDBJ whole genome shotgun (WGS) entry which is preliminary data.</text>
</comment>
<organism evidence="3 4">
    <name type="scientific">Candidatus Desulfolinea nitratireducens</name>
    <dbReference type="NCBI Taxonomy" id="2841698"/>
    <lineage>
        <taxon>Bacteria</taxon>
        <taxon>Bacillati</taxon>
        <taxon>Chloroflexota</taxon>
        <taxon>Anaerolineae</taxon>
        <taxon>Anaerolineales</taxon>
        <taxon>Anaerolineales incertae sedis</taxon>
        <taxon>Candidatus Desulfolinea</taxon>
    </lineage>
</organism>
<evidence type="ECO:0000259" key="2">
    <source>
        <dbReference type="Pfam" id="PF08541"/>
    </source>
</evidence>
<dbReference type="InterPro" id="IPR013747">
    <property type="entry name" value="ACP_syn_III_C"/>
</dbReference>
<proteinExistence type="predicted"/>
<feature type="domain" description="Beta-ketoacyl-[acyl-carrier-protein] synthase III C-terminal" evidence="2">
    <location>
        <begin position="338"/>
        <end position="416"/>
    </location>
</feature>
<gene>
    <name evidence="3" type="ORF">H8E29_08705</name>
</gene>
<dbReference type="EMBL" id="JACNJN010000104">
    <property type="protein sequence ID" value="MBC8335329.1"/>
    <property type="molecule type" value="Genomic_DNA"/>
</dbReference>
<dbReference type="Proteomes" id="UP000614469">
    <property type="component" value="Unassembled WGS sequence"/>
</dbReference>
<sequence length="419" mass="45890">MNIKSKNSQNIVAPFFEQPQVETDVIPVREGVPFGIKRVFHPEIGIGGAYGAWGKSYDNEALIPLLEDHLGKPLLKEERMNLAPLGFVHRHHGPVLSDDEQLELEVEVGARFLREAAKANGWEPEEVEGVLIGMTGPVSDDYTEKIAKKAGIPESAIKISVHKACDSSMGALHLLLNPDLAVHQQTKRNVAKELFGKKVLIGGIEGLSRVVMKSRDISALQLFGNGAGVIGVIPGQTMKFLVGKPHEVYDEKGVLTVAMSYPHSGQTKVDQSMIEFSQSGDNHLRFAGLMHEPEDRISSVAMASPMGMVKLFVRTGVQVVFDVYEKYQAMMDEMGIAKQITVGIVHHANLKINSLKAKQLKDIGIQIPMPWILSEFGNVSAASNMIAFLRQLPLIKPGDHILFDGFGAGTYYDTFAVAF</sequence>